<dbReference type="PRINTS" id="PR00411">
    <property type="entry name" value="PNDRDTASEI"/>
</dbReference>
<dbReference type="FunFam" id="3.30.390.30:FF:000001">
    <property type="entry name" value="Dihydrolipoyl dehydrogenase"/>
    <property type="match status" value="1"/>
</dbReference>
<feature type="domain" description="Pyridine nucleotide-disulphide oxidoreductase dimerisation" evidence="12">
    <location>
        <begin position="358"/>
        <end position="462"/>
    </location>
</feature>
<dbReference type="InterPro" id="IPR036188">
    <property type="entry name" value="FAD/NAD-bd_sf"/>
</dbReference>
<dbReference type="PRINTS" id="PR00368">
    <property type="entry name" value="FADPNR"/>
</dbReference>
<keyword evidence="5 11" id="KW-0560">Oxidoreductase</keyword>
<proteinExistence type="inferred from homology"/>
<evidence type="ECO:0008006" key="16">
    <source>
        <dbReference type="Google" id="ProtNLM"/>
    </source>
</evidence>
<organism evidence="14 15">
    <name type="scientific">Hymenobacter coccineus</name>
    <dbReference type="NCBI Taxonomy" id="1908235"/>
    <lineage>
        <taxon>Bacteria</taxon>
        <taxon>Pseudomonadati</taxon>
        <taxon>Bacteroidota</taxon>
        <taxon>Cytophagia</taxon>
        <taxon>Cytophagales</taxon>
        <taxon>Hymenobacteraceae</taxon>
        <taxon>Hymenobacter</taxon>
    </lineage>
</organism>
<dbReference type="InterPro" id="IPR023753">
    <property type="entry name" value="FAD/NAD-binding_dom"/>
</dbReference>
<reference evidence="14 15" key="1">
    <citation type="submission" date="2016-08" db="EMBL/GenBank/DDBJ databases">
        <title>Hymenobacter coccineus sp. nov., Hymenobacter lapidarius sp. nov. and Hymenobacter glacialis sp. nov., isolated from Antarctic soil.</title>
        <authorList>
            <person name="Sedlacek I."/>
            <person name="Kralova S."/>
            <person name="Kyrova K."/>
            <person name="Maslanova I."/>
            <person name="Stankova E."/>
            <person name="Vrbovska V."/>
            <person name="Nemec M."/>
            <person name="Bartak M."/>
            <person name="Svec P."/>
            <person name="Busse H.-J."/>
            <person name="Pantucek R."/>
        </authorList>
    </citation>
    <scope>NUCLEOTIDE SEQUENCE [LARGE SCALE GENOMIC DNA]</scope>
    <source>
        <strain evidence="14 15">CCM 8649</strain>
    </source>
</reference>
<feature type="binding site" evidence="9">
    <location>
        <position position="281"/>
    </location>
    <ligand>
        <name>NAD(+)</name>
        <dbReference type="ChEBI" id="CHEBI:57540"/>
    </ligand>
</feature>
<dbReference type="PROSITE" id="PS00076">
    <property type="entry name" value="PYRIDINE_REDOX_1"/>
    <property type="match status" value="1"/>
</dbReference>
<evidence type="ECO:0000259" key="13">
    <source>
        <dbReference type="Pfam" id="PF07992"/>
    </source>
</evidence>
<dbReference type="InterPro" id="IPR016156">
    <property type="entry name" value="FAD/NAD-linked_Rdtase_dimer_sf"/>
</dbReference>
<dbReference type="Pfam" id="PF07992">
    <property type="entry name" value="Pyr_redox_2"/>
    <property type="match status" value="1"/>
</dbReference>
<evidence type="ECO:0000256" key="6">
    <source>
        <dbReference type="ARBA" id="ARBA00023157"/>
    </source>
</evidence>
<keyword evidence="9" id="KW-0520">NAD</keyword>
<dbReference type="OrthoDB" id="9800167at2"/>
<evidence type="ECO:0000313" key="14">
    <source>
        <dbReference type="EMBL" id="OGX82748.1"/>
    </source>
</evidence>
<dbReference type="EMBL" id="MDZA01000426">
    <property type="protein sequence ID" value="OGX82748.1"/>
    <property type="molecule type" value="Genomic_DNA"/>
</dbReference>
<comment type="caution">
    <text evidence="14">The sequence shown here is derived from an EMBL/GenBank/DDBJ whole genome shotgun (WGS) entry which is preliminary data.</text>
</comment>
<evidence type="ECO:0000256" key="10">
    <source>
        <dbReference type="PIRSR" id="PIRSR000350-4"/>
    </source>
</evidence>
<dbReference type="SUPFAM" id="SSF55424">
    <property type="entry name" value="FAD/NAD-linked reductases, dimerisation (C-terminal) domain"/>
    <property type="match status" value="1"/>
</dbReference>
<keyword evidence="9" id="KW-0547">Nucleotide-binding</keyword>
<dbReference type="Pfam" id="PF02852">
    <property type="entry name" value="Pyr_redox_dim"/>
    <property type="match status" value="1"/>
</dbReference>
<keyword evidence="6" id="KW-1015">Disulfide bond</keyword>
<evidence type="ECO:0000256" key="8">
    <source>
        <dbReference type="PIRSR" id="PIRSR000350-2"/>
    </source>
</evidence>
<accession>A0A1G1SVU1</accession>
<dbReference type="Gene3D" id="3.30.390.30">
    <property type="match status" value="1"/>
</dbReference>
<gene>
    <name evidence="14" type="ORF">BEN49_02455</name>
</gene>
<evidence type="ECO:0000259" key="12">
    <source>
        <dbReference type="Pfam" id="PF02852"/>
    </source>
</evidence>
<dbReference type="Gene3D" id="3.50.50.60">
    <property type="entry name" value="FAD/NAD(P)-binding domain"/>
    <property type="match status" value="2"/>
</dbReference>
<keyword evidence="3 9" id="KW-0274">FAD</keyword>
<evidence type="ECO:0000256" key="9">
    <source>
        <dbReference type="PIRSR" id="PIRSR000350-3"/>
    </source>
</evidence>
<dbReference type="InterPro" id="IPR004099">
    <property type="entry name" value="Pyr_nucl-diS_OxRdtase_dimer"/>
</dbReference>
<feature type="binding site" evidence="9">
    <location>
        <position position="322"/>
    </location>
    <ligand>
        <name>FAD</name>
        <dbReference type="ChEBI" id="CHEBI:57692"/>
    </ligand>
</feature>
<dbReference type="AlphaFoldDB" id="A0A1G1SVU1"/>
<name>A0A1G1SVU1_9BACT</name>
<dbReference type="GO" id="GO:0050660">
    <property type="term" value="F:flavin adenine dinucleotide binding"/>
    <property type="evidence" value="ECO:0007669"/>
    <property type="project" value="TreeGrafter"/>
</dbReference>
<keyword evidence="7 11" id="KW-0676">Redox-active center</keyword>
<dbReference type="SUPFAM" id="SSF51905">
    <property type="entry name" value="FAD/NAD(P)-binding domain"/>
    <property type="match status" value="1"/>
</dbReference>
<evidence type="ECO:0000256" key="7">
    <source>
        <dbReference type="ARBA" id="ARBA00023284"/>
    </source>
</evidence>
<dbReference type="InterPro" id="IPR001100">
    <property type="entry name" value="Pyr_nuc-diS_OxRdtase"/>
</dbReference>
<feature type="binding site" evidence="9">
    <location>
        <begin position="190"/>
        <end position="197"/>
    </location>
    <ligand>
        <name>NAD(+)</name>
        <dbReference type="ChEBI" id="CHEBI:57540"/>
    </ligand>
</feature>
<feature type="disulfide bond" description="Redox-active" evidence="10">
    <location>
        <begin position="44"/>
        <end position="49"/>
    </location>
</feature>
<protein>
    <recommendedName>
        <fullName evidence="16">Mercuric reductase</fullName>
    </recommendedName>
</protein>
<evidence type="ECO:0000256" key="4">
    <source>
        <dbReference type="ARBA" id="ARBA00022857"/>
    </source>
</evidence>
<feature type="binding site" evidence="9">
    <location>
        <position position="213"/>
    </location>
    <ligand>
        <name>NAD(+)</name>
        <dbReference type="ChEBI" id="CHEBI:57540"/>
    </ligand>
</feature>
<dbReference type="InterPro" id="IPR012999">
    <property type="entry name" value="Pyr_OxRdtase_I_AS"/>
</dbReference>
<dbReference type="Proteomes" id="UP000177506">
    <property type="component" value="Unassembled WGS sequence"/>
</dbReference>
<feature type="active site" description="Proton acceptor" evidence="8">
    <location>
        <position position="454"/>
    </location>
</feature>
<keyword evidence="15" id="KW-1185">Reference proteome</keyword>
<comment type="similarity">
    <text evidence="1 11">Belongs to the class-I pyridine nucleotide-disulfide oxidoreductase family.</text>
</comment>
<feature type="binding site" evidence="9">
    <location>
        <position position="53"/>
    </location>
    <ligand>
        <name>FAD</name>
        <dbReference type="ChEBI" id="CHEBI:57692"/>
    </ligand>
</feature>
<feature type="domain" description="FAD/NAD(P)-binding" evidence="13">
    <location>
        <begin position="7"/>
        <end position="333"/>
    </location>
</feature>
<keyword evidence="2 11" id="KW-0285">Flavoprotein</keyword>
<evidence type="ECO:0000256" key="2">
    <source>
        <dbReference type="ARBA" id="ARBA00022630"/>
    </source>
</evidence>
<sequence>MPASIKYDALIIGSGQAGNPLATALAKAGRKVALIEKAQLGGSCINYGCIPTKTLLAAADRLHLLRTAPEVGAPKVPGANELTVDLEAAMARKNALLAKLRVGVEENLTAPEVGVTVLHGHAAFTGPRTVRMVPHGAPHEYQDLTAPLIFINTGTHATIPDVPGLAEVKYLTTTQLLDTDELPEHLVILGGGYIGLEFSQMFRRFGSRVTIVEHGTQLLEREDDDVCEALRVGLGDDGVEFVLGAEVRRVSQGPDGHITLTAHTPDGERRIRGTHLLVATGRTPNTGDLGLDVAGIATDEQGYVQVNDQLQTNVRGVYALGDVHGGPQFTHLSYDDYRIVRDALLHGKRRTAKQRPLPYCIFTEPQVARIGLSENQAQEKKQPYRVAVMPVAATGRAQQTGANEGFWKVLVGPDDRLLGATIVGAAAAEVMAMLEIAMAGRLKYQMLQEMVFAHPTWAESLNNVFRELKEVKIEAGK</sequence>
<dbReference type="PIRSF" id="PIRSF000350">
    <property type="entry name" value="Mercury_reductase_MerA"/>
    <property type="match status" value="1"/>
</dbReference>
<dbReference type="PANTHER" id="PTHR43014:SF2">
    <property type="entry name" value="MERCURIC REDUCTASE"/>
    <property type="match status" value="1"/>
</dbReference>
<evidence type="ECO:0000256" key="1">
    <source>
        <dbReference type="ARBA" id="ARBA00007532"/>
    </source>
</evidence>
<dbReference type="GO" id="GO:0003955">
    <property type="term" value="F:NAD(P)H dehydrogenase (quinone) activity"/>
    <property type="evidence" value="ECO:0007669"/>
    <property type="project" value="TreeGrafter"/>
</dbReference>
<evidence type="ECO:0000313" key="15">
    <source>
        <dbReference type="Proteomes" id="UP000177506"/>
    </source>
</evidence>
<dbReference type="PANTHER" id="PTHR43014">
    <property type="entry name" value="MERCURIC REDUCTASE"/>
    <property type="match status" value="1"/>
</dbReference>
<dbReference type="RefSeq" id="WP_070746397.1">
    <property type="nucleotide sequence ID" value="NZ_MDZA01000426.1"/>
</dbReference>
<comment type="cofactor">
    <cofactor evidence="9">
        <name>FAD</name>
        <dbReference type="ChEBI" id="CHEBI:57692"/>
    </cofactor>
    <text evidence="9">Binds 1 FAD per subunit.</text>
</comment>
<keyword evidence="4" id="KW-0521">NADP</keyword>
<evidence type="ECO:0000256" key="11">
    <source>
        <dbReference type="RuleBase" id="RU003691"/>
    </source>
</evidence>
<evidence type="ECO:0000256" key="5">
    <source>
        <dbReference type="ARBA" id="ARBA00023002"/>
    </source>
</evidence>
<evidence type="ECO:0000256" key="3">
    <source>
        <dbReference type="ARBA" id="ARBA00022827"/>
    </source>
</evidence>
<dbReference type="GO" id="GO:0016668">
    <property type="term" value="F:oxidoreductase activity, acting on a sulfur group of donors, NAD(P) as acceptor"/>
    <property type="evidence" value="ECO:0007669"/>
    <property type="project" value="InterPro"/>
</dbReference>